<evidence type="ECO:0000313" key="3">
    <source>
        <dbReference type="Proteomes" id="UP000247586"/>
    </source>
</evidence>
<dbReference type="Proteomes" id="UP000247586">
    <property type="component" value="Chromosome"/>
</dbReference>
<accession>A0A2U9IT87</accession>
<dbReference type="AlphaFoldDB" id="A0A2U9IT87"/>
<dbReference type="OrthoDB" id="374310at2157"/>
<sequence length="144" mass="16754">MNSKDLAEGYLKEASIRMKYAELSLTEDKDFAFCVRASQETVELSIKLMLRLVGVEYPKTHDPGKILDKNKDKLPDWLKMEIDNIVYISRWLRAEREPSMYGDEIEGLSPTQLYTESYCKKALEGARYVFDLSLRLFNEITSQK</sequence>
<dbReference type="Pfam" id="PF05168">
    <property type="entry name" value="HEPN"/>
    <property type="match status" value="1"/>
</dbReference>
<organism evidence="2 3">
    <name type="scientific">Metallosphaera hakonensis JCM 8857 = DSM 7519</name>
    <dbReference type="NCBI Taxonomy" id="1293036"/>
    <lineage>
        <taxon>Archaea</taxon>
        <taxon>Thermoproteota</taxon>
        <taxon>Thermoprotei</taxon>
        <taxon>Sulfolobales</taxon>
        <taxon>Sulfolobaceae</taxon>
        <taxon>Metallosphaera</taxon>
    </lineage>
</organism>
<evidence type="ECO:0000313" key="2">
    <source>
        <dbReference type="EMBL" id="AWR99182.1"/>
    </source>
</evidence>
<proteinExistence type="predicted"/>
<reference evidence="2" key="1">
    <citation type="submission" date="2018-05" db="EMBL/GenBank/DDBJ databases">
        <title>Complete Genome Sequences of Extremely Thermoacidophilic, Metal-Mobilizing Type-Strain Members of the Archaeal Family Sulfolobaceae: Acidianus brierleyi DSM-1651T, Acidianus sulfidivorans DSM-18786T, Metallosphaera hakonensis DSM-7519T, and Metallosphaera prunae DSM-10039T.</title>
        <authorList>
            <person name="Counts J.A."/>
            <person name="Kelly R.M."/>
        </authorList>
    </citation>
    <scope>NUCLEOTIDE SEQUENCE [LARGE SCALE GENOMIC DNA]</scope>
    <source>
        <strain evidence="2">HO1-1</strain>
    </source>
</reference>
<feature type="domain" description="HEPN" evidence="1">
    <location>
        <begin position="11"/>
        <end position="129"/>
    </location>
</feature>
<dbReference type="SUPFAM" id="SSF81593">
    <property type="entry name" value="Nucleotidyltransferase substrate binding subunit/domain"/>
    <property type="match status" value="1"/>
</dbReference>
<dbReference type="EMBL" id="CP029287">
    <property type="protein sequence ID" value="AWR99182.1"/>
    <property type="molecule type" value="Genomic_DNA"/>
</dbReference>
<dbReference type="Gene3D" id="1.20.120.330">
    <property type="entry name" value="Nucleotidyltransferases domain 2"/>
    <property type="match status" value="1"/>
</dbReference>
<dbReference type="STRING" id="1293036.GCA_001315825_02148"/>
<keyword evidence="3" id="KW-1185">Reference proteome</keyword>
<protein>
    <submittedName>
        <fullName evidence="2">DNA-binding protein</fullName>
    </submittedName>
</protein>
<dbReference type="GeneID" id="36834702"/>
<keyword evidence="2" id="KW-0238">DNA-binding</keyword>
<evidence type="ECO:0000259" key="1">
    <source>
        <dbReference type="PROSITE" id="PS50910"/>
    </source>
</evidence>
<dbReference type="InterPro" id="IPR007842">
    <property type="entry name" value="HEPN_dom"/>
</dbReference>
<dbReference type="RefSeq" id="WP_110369043.1">
    <property type="nucleotide sequence ID" value="NZ_CP029287.2"/>
</dbReference>
<gene>
    <name evidence="2" type="ORF">DFR87_05130</name>
</gene>
<dbReference type="KEGG" id="mhk:DFR87_05130"/>
<dbReference type="PROSITE" id="PS50910">
    <property type="entry name" value="HEPN"/>
    <property type="match status" value="1"/>
</dbReference>
<dbReference type="GO" id="GO:0003677">
    <property type="term" value="F:DNA binding"/>
    <property type="evidence" value="ECO:0007669"/>
    <property type="project" value="UniProtKB-KW"/>
</dbReference>
<name>A0A2U9IT87_9CREN</name>